<keyword evidence="4 8" id="KW-0863">Zinc-finger</keyword>
<keyword evidence="3" id="KW-0479">Metal-binding</keyword>
<reference evidence="12 13" key="1">
    <citation type="journal article" date="2015" name="Genome Biol. Evol.">
        <title>Phylogenomic analyses indicate that early fungi evolved digesting cell walls of algal ancestors of land plants.</title>
        <authorList>
            <person name="Chang Y."/>
            <person name="Wang S."/>
            <person name="Sekimoto S."/>
            <person name="Aerts A.L."/>
            <person name="Choi C."/>
            <person name="Clum A."/>
            <person name="LaButti K.M."/>
            <person name="Lindquist E.A."/>
            <person name="Yee Ngan C."/>
            <person name="Ohm R.A."/>
            <person name="Salamov A.A."/>
            <person name="Grigoriev I.V."/>
            <person name="Spatafora J.W."/>
            <person name="Berbee M.L."/>
        </authorList>
    </citation>
    <scope>NUCLEOTIDE SEQUENCE [LARGE SCALE GENOMIC DNA]</scope>
    <source>
        <strain evidence="12 13">NRRL 1564</strain>
    </source>
</reference>
<gene>
    <name evidence="12" type="ORF">COEREDRAFT_79587</name>
</gene>
<proteinExistence type="predicted"/>
<evidence type="ECO:0000256" key="10">
    <source>
        <dbReference type="SAM" id="Phobius"/>
    </source>
</evidence>
<evidence type="ECO:0000256" key="9">
    <source>
        <dbReference type="SAM" id="MobiDB-lite"/>
    </source>
</evidence>
<keyword evidence="7 10" id="KW-0472">Membrane</keyword>
<keyword evidence="2 10" id="KW-0812">Transmembrane</keyword>
<evidence type="ECO:0000256" key="6">
    <source>
        <dbReference type="ARBA" id="ARBA00022989"/>
    </source>
</evidence>
<dbReference type="GO" id="GO:0016020">
    <property type="term" value="C:membrane"/>
    <property type="evidence" value="ECO:0007669"/>
    <property type="project" value="UniProtKB-SubCell"/>
</dbReference>
<accession>A0A2G5BHN0</accession>
<sequence length="195" mass="21674">MVNEVSLFIGVSAGVVAVSIVILLVARRFQGQQPPNRPRVALQLRPINRTDKSYNPFSKDELQLLHTVTISQIDVDAFNCEEKPLGDKELLRYASPDCSICLLTYEVDDAARVLSCGHVYHVDCIDHWLIQRSARCPICKVDIRKALGLENRSGSQNQATQDSAASLADEPHRHHVINVPSPEPAYLPPTLENGR</sequence>
<organism evidence="12 13">
    <name type="scientific">Coemansia reversa (strain ATCC 12441 / NRRL 1564)</name>
    <dbReference type="NCBI Taxonomy" id="763665"/>
    <lineage>
        <taxon>Eukaryota</taxon>
        <taxon>Fungi</taxon>
        <taxon>Fungi incertae sedis</taxon>
        <taxon>Zoopagomycota</taxon>
        <taxon>Kickxellomycotina</taxon>
        <taxon>Kickxellomycetes</taxon>
        <taxon>Kickxellales</taxon>
        <taxon>Kickxellaceae</taxon>
        <taxon>Coemansia</taxon>
    </lineage>
</organism>
<dbReference type="SMART" id="SM00184">
    <property type="entry name" value="RING"/>
    <property type="match status" value="1"/>
</dbReference>
<dbReference type="AlphaFoldDB" id="A0A2G5BHN0"/>
<evidence type="ECO:0000256" key="7">
    <source>
        <dbReference type="ARBA" id="ARBA00023136"/>
    </source>
</evidence>
<dbReference type="GO" id="GO:0008270">
    <property type="term" value="F:zinc ion binding"/>
    <property type="evidence" value="ECO:0007669"/>
    <property type="project" value="UniProtKB-KW"/>
</dbReference>
<dbReference type="OrthoDB" id="8062037at2759"/>
<dbReference type="SUPFAM" id="SSF57850">
    <property type="entry name" value="RING/U-box"/>
    <property type="match status" value="1"/>
</dbReference>
<evidence type="ECO:0000256" key="8">
    <source>
        <dbReference type="PROSITE-ProRule" id="PRU00175"/>
    </source>
</evidence>
<feature type="compositionally biased region" description="Polar residues" evidence="9">
    <location>
        <begin position="152"/>
        <end position="164"/>
    </location>
</feature>
<evidence type="ECO:0000256" key="1">
    <source>
        <dbReference type="ARBA" id="ARBA00004370"/>
    </source>
</evidence>
<evidence type="ECO:0000259" key="11">
    <source>
        <dbReference type="PROSITE" id="PS50089"/>
    </source>
</evidence>
<dbReference type="Pfam" id="PF13639">
    <property type="entry name" value="zf-RING_2"/>
    <property type="match status" value="1"/>
</dbReference>
<keyword evidence="13" id="KW-1185">Reference proteome</keyword>
<evidence type="ECO:0000256" key="3">
    <source>
        <dbReference type="ARBA" id="ARBA00022723"/>
    </source>
</evidence>
<dbReference type="PANTHER" id="PTHR46539:SF1">
    <property type="entry name" value="E3 UBIQUITIN-PROTEIN LIGASE ATL42"/>
    <property type="match status" value="1"/>
</dbReference>
<dbReference type="Proteomes" id="UP000242474">
    <property type="component" value="Unassembled WGS sequence"/>
</dbReference>
<feature type="domain" description="RING-type" evidence="11">
    <location>
        <begin position="98"/>
        <end position="140"/>
    </location>
</feature>
<protein>
    <recommendedName>
        <fullName evidence="11">RING-type domain-containing protein</fullName>
    </recommendedName>
</protein>
<evidence type="ECO:0000256" key="4">
    <source>
        <dbReference type="ARBA" id="ARBA00022771"/>
    </source>
</evidence>
<comment type="subcellular location">
    <subcellularLocation>
        <location evidence="1">Membrane</location>
    </subcellularLocation>
</comment>
<dbReference type="CDD" id="cd16473">
    <property type="entry name" value="RING-H2_RNF103"/>
    <property type="match status" value="1"/>
</dbReference>
<dbReference type="EMBL" id="KZ303489">
    <property type="protein sequence ID" value="PIA18534.1"/>
    <property type="molecule type" value="Genomic_DNA"/>
</dbReference>
<feature type="region of interest" description="Disordered" evidence="9">
    <location>
        <begin position="152"/>
        <end position="195"/>
    </location>
</feature>
<evidence type="ECO:0000313" key="12">
    <source>
        <dbReference type="EMBL" id="PIA18534.1"/>
    </source>
</evidence>
<feature type="transmembrane region" description="Helical" evidence="10">
    <location>
        <begin position="6"/>
        <end position="26"/>
    </location>
</feature>
<evidence type="ECO:0000256" key="2">
    <source>
        <dbReference type="ARBA" id="ARBA00022692"/>
    </source>
</evidence>
<dbReference type="PROSITE" id="PS50089">
    <property type="entry name" value="ZF_RING_2"/>
    <property type="match status" value="1"/>
</dbReference>
<name>A0A2G5BHN0_COERN</name>
<dbReference type="STRING" id="763665.A0A2G5BHN0"/>
<evidence type="ECO:0000256" key="5">
    <source>
        <dbReference type="ARBA" id="ARBA00022833"/>
    </source>
</evidence>
<dbReference type="Gene3D" id="3.30.40.10">
    <property type="entry name" value="Zinc/RING finger domain, C3HC4 (zinc finger)"/>
    <property type="match status" value="1"/>
</dbReference>
<keyword evidence="5" id="KW-0862">Zinc</keyword>
<dbReference type="PANTHER" id="PTHR46539">
    <property type="entry name" value="E3 UBIQUITIN-PROTEIN LIGASE ATL42"/>
    <property type="match status" value="1"/>
</dbReference>
<evidence type="ECO:0000313" key="13">
    <source>
        <dbReference type="Proteomes" id="UP000242474"/>
    </source>
</evidence>
<dbReference type="InterPro" id="IPR013083">
    <property type="entry name" value="Znf_RING/FYVE/PHD"/>
</dbReference>
<dbReference type="InterPro" id="IPR001841">
    <property type="entry name" value="Znf_RING"/>
</dbReference>
<keyword evidence="6 10" id="KW-1133">Transmembrane helix</keyword>